<evidence type="ECO:0008006" key="3">
    <source>
        <dbReference type="Google" id="ProtNLM"/>
    </source>
</evidence>
<dbReference type="AlphaFoldDB" id="I3ZA31"/>
<reference evidence="2" key="1">
    <citation type="submission" date="2012-06" db="EMBL/GenBank/DDBJ databases">
        <title>The complete genome of Belliella baltica DSM 15883.</title>
        <authorList>
            <person name="Lucas S."/>
            <person name="Copeland A."/>
            <person name="Lapidus A."/>
            <person name="Goodwin L."/>
            <person name="Pitluck S."/>
            <person name="Peters L."/>
            <person name="Mikhailova N."/>
            <person name="Davenport K."/>
            <person name="Kyrpides N."/>
            <person name="Mavromatis K."/>
            <person name="Pagani I."/>
            <person name="Ivanova N."/>
            <person name="Ovchinnikova G."/>
            <person name="Zeytun A."/>
            <person name="Detter J.C."/>
            <person name="Han C."/>
            <person name="Land M."/>
            <person name="Hauser L."/>
            <person name="Markowitz V."/>
            <person name="Cheng J.-F."/>
            <person name="Hugenholtz P."/>
            <person name="Woyke T."/>
            <person name="Wu D."/>
            <person name="Tindall B."/>
            <person name="Pomrenke H."/>
            <person name="Brambilla E."/>
            <person name="Klenk H.-P."/>
            <person name="Eisen J.A."/>
        </authorList>
    </citation>
    <scope>NUCLEOTIDE SEQUENCE [LARGE SCALE GENOMIC DNA]</scope>
    <source>
        <strain evidence="2">DSM 15883 / CIP 108006 / LMG 21964 / BA134</strain>
    </source>
</reference>
<accession>I3ZA31</accession>
<gene>
    <name evidence="1" type="ordered locus">Belba_3607</name>
</gene>
<dbReference type="Proteomes" id="UP000006050">
    <property type="component" value="Chromosome"/>
</dbReference>
<dbReference type="KEGG" id="bbd:Belba_3607"/>
<name>I3ZA31_BELBD</name>
<dbReference type="STRING" id="866536.Belba_3607"/>
<dbReference type="eggNOG" id="ENOG5033X8H">
    <property type="taxonomic scope" value="Bacteria"/>
</dbReference>
<dbReference type="EMBL" id="CP003281">
    <property type="protein sequence ID" value="AFL86099.1"/>
    <property type="molecule type" value="Genomic_DNA"/>
</dbReference>
<evidence type="ECO:0000313" key="1">
    <source>
        <dbReference type="EMBL" id="AFL86099.1"/>
    </source>
</evidence>
<sequence length="142" mass="17061">MKLFFIFIIFQFYSINDDLLYGKWKLYRSESFENILTSKNFQLQDEAQQQALAETFSKIIDGYFYDFKKDTAVFTDFKNYEIIELKGLWWTDGDTLIIGQINKISVQKYLITELNKSELHLKMINPRDGLVFKSRMMFKRED</sequence>
<keyword evidence="2" id="KW-1185">Reference proteome</keyword>
<evidence type="ECO:0000313" key="2">
    <source>
        <dbReference type="Proteomes" id="UP000006050"/>
    </source>
</evidence>
<protein>
    <recommendedName>
        <fullName evidence="3">Lipocalin-like domain-containing protein</fullName>
    </recommendedName>
</protein>
<dbReference type="HOGENOM" id="CLU_1812015_0_0_10"/>
<proteinExistence type="predicted"/>
<organism evidence="1 2">
    <name type="scientific">Belliella baltica (strain DSM 15883 / CIP 108006 / LMG 21964 / BA134)</name>
    <dbReference type="NCBI Taxonomy" id="866536"/>
    <lineage>
        <taxon>Bacteria</taxon>
        <taxon>Pseudomonadati</taxon>
        <taxon>Bacteroidota</taxon>
        <taxon>Cytophagia</taxon>
        <taxon>Cytophagales</taxon>
        <taxon>Cyclobacteriaceae</taxon>
        <taxon>Belliella</taxon>
    </lineage>
</organism>
<dbReference type="PATRIC" id="fig|866536.3.peg.3736"/>
<dbReference type="RefSeq" id="WP_014774033.1">
    <property type="nucleotide sequence ID" value="NC_018010.1"/>
</dbReference>